<comment type="caution">
    <text evidence="2">The sequence shown here is derived from an EMBL/GenBank/DDBJ whole genome shotgun (WGS) entry which is preliminary data.</text>
</comment>
<reference evidence="2" key="1">
    <citation type="submission" date="2020-10" db="EMBL/GenBank/DDBJ databases">
        <title>Mucilaginibacter mali sp. nov., isolated from rhizosphere soil of apple orchard.</title>
        <authorList>
            <person name="Lee J.-S."/>
            <person name="Kim H.S."/>
            <person name="Kim J.-S."/>
        </authorList>
    </citation>
    <scope>NUCLEOTIDE SEQUENCE</scope>
    <source>
        <strain evidence="2">KCTC 22746</strain>
    </source>
</reference>
<keyword evidence="1" id="KW-0812">Transmembrane</keyword>
<dbReference type="CDD" id="cd13128">
    <property type="entry name" value="MATE_Wzx_like"/>
    <property type="match status" value="1"/>
</dbReference>
<proteinExistence type="predicted"/>
<feature type="transmembrane region" description="Helical" evidence="1">
    <location>
        <begin position="372"/>
        <end position="389"/>
    </location>
</feature>
<name>A0A929KYY5_9SPHI</name>
<feature type="transmembrane region" description="Helical" evidence="1">
    <location>
        <begin position="340"/>
        <end position="360"/>
    </location>
</feature>
<protein>
    <submittedName>
        <fullName evidence="2">Flippase</fullName>
    </submittedName>
</protein>
<evidence type="ECO:0000313" key="3">
    <source>
        <dbReference type="Proteomes" id="UP000622475"/>
    </source>
</evidence>
<feature type="transmembrane region" description="Helical" evidence="1">
    <location>
        <begin position="157"/>
        <end position="176"/>
    </location>
</feature>
<feature type="transmembrane region" description="Helical" evidence="1">
    <location>
        <begin position="21"/>
        <end position="44"/>
    </location>
</feature>
<feature type="transmembrane region" description="Helical" evidence="1">
    <location>
        <begin position="182"/>
        <end position="205"/>
    </location>
</feature>
<feature type="transmembrane region" description="Helical" evidence="1">
    <location>
        <begin position="217"/>
        <end position="239"/>
    </location>
</feature>
<feature type="transmembrane region" description="Helical" evidence="1">
    <location>
        <begin position="90"/>
        <end position="117"/>
    </location>
</feature>
<feature type="transmembrane region" description="Helical" evidence="1">
    <location>
        <begin position="56"/>
        <end position="78"/>
    </location>
</feature>
<keyword evidence="3" id="KW-1185">Reference proteome</keyword>
<evidence type="ECO:0000256" key="1">
    <source>
        <dbReference type="SAM" id="Phobius"/>
    </source>
</evidence>
<keyword evidence="1" id="KW-0472">Membrane</keyword>
<sequence length="432" mass="49034">MIIANLYKKLRSITDIKRLAINAFWLFFDRFLRLGVGLIVGVWVARYLGPLSFGKLNYAAALVALMSALSTLGLDQVIIKKIIDDPSSKFRFLGTAFFLRTVGGMIALGICCSYVAITDSDRTLLIITLIVSLSPIFSCFDVIDYEFQANLQSKKTVIAKNTAFMIASALKSILIIKGFSLTIIVIAIVSENFLGLLGLIMFYGIKNVMQWRIKYDLIIGLLKECWPLILSSIIVLLYMRVDQIMIDNFAGHNAVGEYSVSVRVTELWYFIPMILTSTLYPRLVNLYDDKERYYKLVSFLLKVLFFISFSIALVVNFFSVEIVTMLFGQVYKEAAFALNISIWTGVFVFWGVGVNNILVIENLNIHNFKKSVLGLSINIILNFLFIPRYGINGAAIATLISQFFASYLYFAFQRSTRHIFYLQSRSILFFIK</sequence>
<feature type="transmembrane region" description="Helical" evidence="1">
    <location>
        <begin position="299"/>
        <end position="320"/>
    </location>
</feature>
<dbReference type="AlphaFoldDB" id="A0A929KYY5"/>
<feature type="transmembrane region" description="Helical" evidence="1">
    <location>
        <begin position="123"/>
        <end position="145"/>
    </location>
</feature>
<keyword evidence="1" id="KW-1133">Transmembrane helix</keyword>
<accession>A0A929KYY5</accession>
<dbReference type="PANTHER" id="PTHR43424">
    <property type="entry name" value="LOCUS PUTATIVE PROTEIN 1-RELATED"/>
    <property type="match status" value="1"/>
</dbReference>
<organism evidence="2 3">
    <name type="scientific">Mucilaginibacter myungsuensis</name>
    <dbReference type="NCBI Taxonomy" id="649104"/>
    <lineage>
        <taxon>Bacteria</taxon>
        <taxon>Pseudomonadati</taxon>
        <taxon>Bacteroidota</taxon>
        <taxon>Sphingobacteriia</taxon>
        <taxon>Sphingobacteriales</taxon>
        <taxon>Sphingobacteriaceae</taxon>
        <taxon>Mucilaginibacter</taxon>
    </lineage>
</organism>
<dbReference type="EMBL" id="JADFFL010000007">
    <property type="protein sequence ID" value="MBE9663747.1"/>
    <property type="molecule type" value="Genomic_DNA"/>
</dbReference>
<dbReference type="PANTHER" id="PTHR43424:SF1">
    <property type="entry name" value="LOCUS PUTATIVE PROTEIN 1-RELATED"/>
    <property type="match status" value="1"/>
</dbReference>
<dbReference type="RefSeq" id="WP_194112990.1">
    <property type="nucleotide sequence ID" value="NZ_JADFFL010000007.1"/>
</dbReference>
<dbReference type="InterPro" id="IPR052556">
    <property type="entry name" value="PolySynth_Transporter"/>
</dbReference>
<dbReference type="Proteomes" id="UP000622475">
    <property type="component" value="Unassembled WGS sequence"/>
</dbReference>
<dbReference type="Pfam" id="PF13440">
    <property type="entry name" value="Polysacc_synt_3"/>
    <property type="match status" value="1"/>
</dbReference>
<feature type="transmembrane region" description="Helical" evidence="1">
    <location>
        <begin position="267"/>
        <end position="287"/>
    </location>
</feature>
<gene>
    <name evidence="2" type="ORF">IRJ16_17810</name>
</gene>
<evidence type="ECO:0000313" key="2">
    <source>
        <dbReference type="EMBL" id="MBE9663747.1"/>
    </source>
</evidence>
<feature type="transmembrane region" description="Helical" evidence="1">
    <location>
        <begin position="395"/>
        <end position="412"/>
    </location>
</feature>